<dbReference type="GO" id="GO:0000105">
    <property type="term" value="P:L-histidine biosynthetic process"/>
    <property type="evidence" value="ECO:0007669"/>
    <property type="project" value="UniProtKB-UniRule"/>
</dbReference>
<dbReference type="EMBL" id="FNGO01000011">
    <property type="protein sequence ID" value="SDL91744.1"/>
    <property type="molecule type" value="Genomic_DNA"/>
</dbReference>
<comment type="similarity">
    <text evidence="2 8">Belongs to the PHP hydrolase family. HisK subfamily.</text>
</comment>
<dbReference type="Pfam" id="PF02811">
    <property type="entry name" value="PHP"/>
    <property type="match status" value="1"/>
</dbReference>
<keyword evidence="6 8" id="KW-0368">Histidine biosynthesis</keyword>
<comment type="catalytic activity">
    <reaction evidence="7 8">
        <text>L-histidinol phosphate + H2O = L-histidinol + phosphate</text>
        <dbReference type="Rhea" id="RHEA:14465"/>
        <dbReference type="ChEBI" id="CHEBI:15377"/>
        <dbReference type="ChEBI" id="CHEBI:43474"/>
        <dbReference type="ChEBI" id="CHEBI:57699"/>
        <dbReference type="ChEBI" id="CHEBI:57980"/>
        <dbReference type="EC" id="3.1.3.15"/>
    </reaction>
</comment>
<dbReference type="GO" id="GO:0005737">
    <property type="term" value="C:cytoplasm"/>
    <property type="evidence" value="ECO:0007669"/>
    <property type="project" value="TreeGrafter"/>
</dbReference>
<dbReference type="EC" id="3.1.3.15" evidence="3 8"/>
<dbReference type="CDD" id="cd12110">
    <property type="entry name" value="PHP_HisPPase_Hisj_like"/>
    <property type="match status" value="1"/>
</dbReference>
<dbReference type="OrthoDB" id="9775255at2"/>
<evidence type="ECO:0000256" key="2">
    <source>
        <dbReference type="ARBA" id="ARBA00009152"/>
    </source>
</evidence>
<evidence type="ECO:0000313" key="10">
    <source>
        <dbReference type="EMBL" id="SDL91744.1"/>
    </source>
</evidence>
<dbReference type="UniPathway" id="UPA00031">
    <property type="reaction ID" value="UER00013"/>
</dbReference>
<dbReference type="Gene3D" id="3.20.20.140">
    <property type="entry name" value="Metal-dependent hydrolases"/>
    <property type="match status" value="1"/>
</dbReference>
<evidence type="ECO:0000259" key="9">
    <source>
        <dbReference type="Pfam" id="PF02811"/>
    </source>
</evidence>
<dbReference type="PANTHER" id="PTHR21039">
    <property type="entry name" value="HISTIDINOL PHOSPHATASE-RELATED"/>
    <property type="match status" value="1"/>
</dbReference>
<keyword evidence="5 8" id="KW-0378">Hydrolase</keyword>
<name>A0A1G9NZE4_9FIRM</name>
<dbReference type="NCBIfam" id="TIGR01856">
    <property type="entry name" value="hisJ_fam"/>
    <property type="match status" value="1"/>
</dbReference>
<proteinExistence type="inferred from homology"/>
<reference evidence="10 11" key="1">
    <citation type="submission" date="2016-10" db="EMBL/GenBank/DDBJ databases">
        <authorList>
            <person name="de Groot N.N."/>
        </authorList>
    </citation>
    <scope>NUCLEOTIDE SEQUENCE [LARGE SCALE GENOMIC DNA]</scope>
    <source>
        <strain evidence="10 11">SLAS-1</strain>
    </source>
</reference>
<gene>
    <name evidence="10" type="ORF">SAMN04488692_11170</name>
</gene>
<sequence>MSFVDWHTHPYAHGEKDLRPCQNKEILKKYVDFAREKGLRGIGFTDHDWFIEDFDFDNMYHVKEKYELEINIGIEFEYIPGREGEIEEILHDYPLEYSIGSVHQINGWEFDNPEYKFKFEELSYRQLENTYQEYFNIVKKSVESDLFDIVGHLELLKIFDYSIDDRREILDMVDPVLKALTDTDTALEINTNGLNKPIGELFPALDILKQADNYGVRMVYSSDAHAPERTGENFEFVDNILKIL</sequence>
<dbReference type="Proteomes" id="UP000199476">
    <property type="component" value="Unassembled WGS sequence"/>
</dbReference>
<dbReference type="InterPro" id="IPR004013">
    <property type="entry name" value="PHP_dom"/>
</dbReference>
<evidence type="ECO:0000256" key="4">
    <source>
        <dbReference type="ARBA" id="ARBA00022605"/>
    </source>
</evidence>
<dbReference type="STRING" id="321763.SAMN04488692_11170"/>
<accession>A0A1G9NZE4</accession>
<dbReference type="RefSeq" id="WP_089760293.1">
    <property type="nucleotide sequence ID" value="NZ_FNGO01000011.1"/>
</dbReference>
<evidence type="ECO:0000256" key="8">
    <source>
        <dbReference type="RuleBase" id="RU366003"/>
    </source>
</evidence>
<dbReference type="GO" id="GO:0004401">
    <property type="term" value="F:histidinol-phosphatase activity"/>
    <property type="evidence" value="ECO:0007669"/>
    <property type="project" value="UniProtKB-UniRule"/>
</dbReference>
<evidence type="ECO:0000256" key="7">
    <source>
        <dbReference type="ARBA" id="ARBA00049158"/>
    </source>
</evidence>
<evidence type="ECO:0000256" key="3">
    <source>
        <dbReference type="ARBA" id="ARBA00013085"/>
    </source>
</evidence>
<organism evidence="10 11">
    <name type="scientific">Halarsenatibacter silvermanii</name>
    <dbReference type="NCBI Taxonomy" id="321763"/>
    <lineage>
        <taxon>Bacteria</taxon>
        <taxon>Bacillati</taxon>
        <taxon>Bacillota</taxon>
        <taxon>Clostridia</taxon>
        <taxon>Halanaerobiales</taxon>
        <taxon>Halarsenatibacteraceae</taxon>
        <taxon>Halarsenatibacter</taxon>
    </lineage>
</organism>
<comment type="pathway">
    <text evidence="1 8">Amino-acid biosynthesis; L-histidine biosynthesis; L-histidine from 5-phospho-alpha-D-ribose 1-diphosphate: step 8/9.</text>
</comment>
<dbReference type="SUPFAM" id="SSF89550">
    <property type="entry name" value="PHP domain-like"/>
    <property type="match status" value="1"/>
</dbReference>
<evidence type="ECO:0000256" key="1">
    <source>
        <dbReference type="ARBA" id="ARBA00004970"/>
    </source>
</evidence>
<feature type="domain" description="PHP" evidence="9">
    <location>
        <begin position="27"/>
        <end position="192"/>
    </location>
</feature>
<evidence type="ECO:0000313" key="11">
    <source>
        <dbReference type="Proteomes" id="UP000199476"/>
    </source>
</evidence>
<evidence type="ECO:0000256" key="6">
    <source>
        <dbReference type="ARBA" id="ARBA00023102"/>
    </source>
</evidence>
<dbReference type="AlphaFoldDB" id="A0A1G9NZE4"/>
<dbReference type="InterPro" id="IPR010140">
    <property type="entry name" value="Histidinol_P_phosphatase_HisJ"/>
</dbReference>
<keyword evidence="4 8" id="KW-0028">Amino-acid biosynthesis</keyword>
<dbReference type="PANTHER" id="PTHR21039:SF0">
    <property type="entry name" value="HISTIDINOL-PHOSPHATASE"/>
    <property type="match status" value="1"/>
</dbReference>
<dbReference type="InterPro" id="IPR016195">
    <property type="entry name" value="Pol/histidinol_Pase-like"/>
</dbReference>
<evidence type="ECO:0000256" key="5">
    <source>
        <dbReference type="ARBA" id="ARBA00022801"/>
    </source>
</evidence>
<protein>
    <recommendedName>
        <fullName evidence="3 8">Histidinol-phosphatase</fullName>
        <shortName evidence="8">HolPase</shortName>
        <ecNumber evidence="3 8">3.1.3.15</ecNumber>
    </recommendedName>
</protein>
<keyword evidence="11" id="KW-1185">Reference proteome</keyword>